<protein>
    <submittedName>
        <fullName evidence="2">Uncharacterized protein</fullName>
    </submittedName>
</protein>
<evidence type="ECO:0000313" key="3">
    <source>
        <dbReference type="Proteomes" id="UP000076871"/>
    </source>
</evidence>
<keyword evidence="3" id="KW-1185">Reference proteome</keyword>
<dbReference type="Proteomes" id="UP000076871">
    <property type="component" value="Unassembled WGS sequence"/>
</dbReference>
<feature type="compositionally biased region" description="Acidic residues" evidence="1">
    <location>
        <begin position="216"/>
        <end position="235"/>
    </location>
</feature>
<dbReference type="EMBL" id="KV427626">
    <property type="protein sequence ID" value="KZT06089.1"/>
    <property type="molecule type" value="Genomic_DNA"/>
</dbReference>
<feature type="compositionally biased region" description="Low complexity" evidence="1">
    <location>
        <begin position="154"/>
        <end position="168"/>
    </location>
</feature>
<evidence type="ECO:0000313" key="2">
    <source>
        <dbReference type="EMBL" id="KZT06089.1"/>
    </source>
</evidence>
<dbReference type="InParanoid" id="A0A165E1Y3"/>
<accession>A0A165E1Y3</accession>
<feature type="region of interest" description="Disordered" evidence="1">
    <location>
        <begin position="74"/>
        <end position="105"/>
    </location>
</feature>
<name>A0A165E1Y3_9APHY</name>
<dbReference type="RefSeq" id="XP_040763829.1">
    <property type="nucleotide sequence ID" value="XM_040901539.1"/>
</dbReference>
<organism evidence="2 3">
    <name type="scientific">Laetiporus sulphureus 93-53</name>
    <dbReference type="NCBI Taxonomy" id="1314785"/>
    <lineage>
        <taxon>Eukaryota</taxon>
        <taxon>Fungi</taxon>
        <taxon>Dikarya</taxon>
        <taxon>Basidiomycota</taxon>
        <taxon>Agaricomycotina</taxon>
        <taxon>Agaricomycetes</taxon>
        <taxon>Polyporales</taxon>
        <taxon>Laetiporus</taxon>
    </lineage>
</organism>
<reference evidence="2 3" key="1">
    <citation type="journal article" date="2016" name="Mol. Biol. Evol.">
        <title>Comparative Genomics of Early-Diverging Mushroom-Forming Fungi Provides Insights into the Origins of Lignocellulose Decay Capabilities.</title>
        <authorList>
            <person name="Nagy L.G."/>
            <person name="Riley R."/>
            <person name="Tritt A."/>
            <person name="Adam C."/>
            <person name="Daum C."/>
            <person name="Floudas D."/>
            <person name="Sun H."/>
            <person name="Yadav J.S."/>
            <person name="Pangilinan J."/>
            <person name="Larsson K.H."/>
            <person name="Matsuura K."/>
            <person name="Barry K."/>
            <person name="Labutti K."/>
            <person name="Kuo R."/>
            <person name="Ohm R.A."/>
            <person name="Bhattacharya S.S."/>
            <person name="Shirouzu T."/>
            <person name="Yoshinaga Y."/>
            <person name="Martin F.M."/>
            <person name="Grigoriev I.V."/>
            <person name="Hibbett D.S."/>
        </authorList>
    </citation>
    <scope>NUCLEOTIDE SEQUENCE [LARGE SCALE GENOMIC DNA]</scope>
    <source>
        <strain evidence="2 3">93-53</strain>
    </source>
</reference>
<dbReference type="AlphaFoldDB" id="A0A165E1Y3"/>
<sequence>MEGISDAGFSGVQQNVDLHEPIEHRDDPYRSLMVDKRGGHSEVLRLIEIGTSSDGTADEADPSAALITVDLEERDPEASVRSEMKASSTAVAFESEDEADRSELSPFRRPTRLWKKVCESRVEMIINLYGIHAVRSAVEKEAIDYWSAQDARAESSTPSDSEASSASPHPTSAYRYRDTADSFEEPDSEPALTHSPSASIHDDDDSFMEWEPSEHSDDEDAGLIPDVDADPDSDDFDNRPVLRRSRAPSPEFAPFPTEAPSVVVVEENLPRLSSIPVRLTKEKVLVLRGTPACVAPWARGSLTPARVSS</sequence>
<feature type="region of interest" description="Disordered" evidence="1">
    <location>
        <begin position="153"/>
        <end position="258"/>
    </location>
</feature>
<proteinExistence type="predicted"/>
<evidence type="ECO:0000256" key="1">
    <source>
        <dbReference type="SAM" id="MobiDB-lite"/>
    </source>
</evidence>
<dbReference type="GeneID" id="63818571"/>
<gene>
    <name evidence="2" type="ORF">LAESUDRAFT_196957</name>
</gene>